<feature type="domain" description="RecX first three-helical" evidence="8">
    <location>
        <begin position="19"/>
        <end position="56"/>
    </location>
</feature>
<dbReference type="Proteomes" id="UP000619743">
    <property type="component" value="Unassembled WGS sequence"/>
</dbReference>
<dbReference type="EMBL" id="BMDX01000004">
    <property type="protein sequence ID" value="GGA72574.1"/>
    <property type="molecule type" value="Genomic_DNA"/>
</dbReference>
<dbReference type="Pfam" id="PF21982">
    <property type="entry name" value="RecX_HTH1"/>
    <property type="match status" value="1"/>
</dbReference>
<dbReference type="OrthoDB" id="7066780at2"/>
<evidence type="ECO:0000313" key="10">
    <source>
        <dbReference type="Proteomes" id="UP000619743"/>
    </source>
</evidence>
<feature type="domain" description="RecX second three-helical" evidence="6">
    <location>
        <begin position="63"/>
        <end position="103"/>
    </location>
</feature>
<protein>
    <recommendedName>
        <fullName evidence="3 5">Regulatory protein RecX</fullName>
    </recommendedName>
</protein>
<reference evidence="10" key="1">
    <citation type="journal article" date="2019" name="Int. J. Syst. Evol. Microbiol.">
        <title>The Global Catalogue of Microorganisms (GCM) 10K type strain sequencing project: providing services to taxonomists for standard genome sequencing and annotation.</title>
        <authorList>
            <consortium name="The Broad Institute Genomics Platform"/>
            <consortium name="The Broad Institute Genome Sequencing Center for Infectious Disease"/>
            <person name="Wu L."/>
            <person name="Ma J."/>
        </authorList>
    </citation>
    <scope>NUCLEOTIDE SEQUENCE [LARGE SCALE GENOMIC DNA]</scope>
    <source>
        <strain evidence="10">CGMCC 1.10130</strain>
    </source>
</reference>
<dbReference type="InterPro" id="IPR053924">
    <property type="entry name" value="RecX_HTH_2nd"/>
</dbReference>
<dbReference type="Pfam" id="PF02631">
    <property type="entry name" value="RecX_HTH2"/>
    <property type="match status" value="1"/>
</dbReference>
<comment type="caution">
    <text evidence="9">The sequence shown here is derived from an EMBL/GenBank/DDBJ whole genome shotgun (WGS) entry which is preliminary data.</text>
</comment>
<comment type="subcellular location">
    <subcellularLocation>
        <location evidence="1 5">Cytoplasm</location>
    </subcellularLocation>
</comment>
<proteinExistence type="inferred from homology"/>
<dbReference type="InterPro" id="IPR036388">
    <property type="entry name" value="WH-like_DNA-bd_sf"/>
</dbReference>
<dbReference type="InterPro" id="IPR053926">
    <property type="entry name" value="RecX_HTH_1st"/>
</dbReference>
<dbReference type="PANTHER" id="PTHR33602:SF1">
    <property type="entry name" value="REGULATORY PROTEIN RECX FAMILY PROTEIN"/>
    <property type="match status" value="1"/>
</dbReference>
<evidence type="ECO:0000256" key="4">
    <source>
        <dbReference type="ARBA" id="ARBA00022490"/>
    </source>
</evidence>
<evidence type="ECO:0000256" key="1">
    <source>
        <dbReference type="ARBA" id="ARBA00004496"/>
    </source>
</evidence>
<dbReference type="HAMAP" id="MF_01114">
    <property type="entry name" value="RecX"/>
    <property type="match status" value="1"/>
</dbReference>
<evidence type="ECO:0000256" key="5">
    <source>
        <dbReference type="HAMAP-Rule" id="MF_01114"/>
    </source>
</evidence>
<dbReference type="GO" id="GO:0005737">
    <property type="term" value="C:cytoplasm"/>
    <property type="evidence" value="ECO:0007669"/>
    <property type="project" value="UniProtKB-SubCell"/>
</dbReference>
<evidence type="ECO:0000256" key="3">
    <source>
        <dbReference type="ARBA" id="ARBA00018111"/>
    </source>
</evidence>
<dbReference type="Pfam" id="PF21981">
    <property type="entry name" value="RecX_HTH3"/>
    <property type="match status" value="1"/>
</dbReference>
<comment type="function">
    <text evidence="5">Modulates RecA activity.</text>
</comment>
<dbReference type="InterPro" id="IPR003783">
    <property type="entry name" value="Regulatory_RecX"/>
</dbReference>
<name>A0A8J2XNE4_9GAMM</name>
<dbReference type="Gene3D" id="1.10.10.10">
    <property type="entry name" value="Winged helix-like DNA-binding domain superfamily/Winged helix DNA-binding domain"/>
    <property type="match status" value="3"/>
</dbReference>
<evidence type="ECO:0000259" key="6">
    <source>
        <dbReference type="Pfam" id="PF02631"/>
    </source>
</evidence>
<dbReference type="GO" id="GO:0006282">
    <property type="term" value="P:regulation of DNA repair"/>
    <property type="evidence" value="ECO:0007669"/>
    <property type="project" value="UniProtKB-UniRule"/>
</dbReference>
<dbReference type="InterPro" id="IPR053925">
    <property type="entry name" value="RecX_HTH_3rd"/>
</dbReference>
<accession>A0A8J2XNE4</accession>
<evidence type="ECO:0000313" key="9">
    <source>
        <dbReference type="EMBL" id="GGA72574.1"/>
    </source>
</evidence>
<evidence type="ECO:0000256" key="2">
    <source>
        <dbReference type="ARBA" id="ARBA00009695"/>
    </source>
</evidence>
<comment type="similarity">
    <text evidence="2 5">Belongs to the RecX family.</text>
</comment>
<organism evidence="9 10">
    <name type="scientific">Neiella marina</name>
    <dbReference type="NCBI Taxonomy" id="508461"/>
    <lineage>
        <taxon>Bacteria</taxon>
        <taxon>Pseudomonadati</taxon>
        <taxon>Pseudomonadota</taxon>
        <taxon>Gammaproteobacteria</taxon>
        <taxon>Alteromonadales</taxon>
        <taxon>Echinimonadaceae</taxon>
        <taxon>Neiella</taxon>
    </lineage>
</organism>
<gene>
    <name evidence="5 9" type="primary">recX</name>
    <name evidence="9" type="ORF">GCM10011369_12930</name>
</gene>
<evidence type="ECO:0000259" key="7">
    <source>
        <dbReference type="Pfam" id="PF21981"/>
    </source>
</evidence>
<keyword evidence="4 5" id="KW-0963">Cytoplasm</keyword>
<dbReference type="AlphaFoldDB" id="A0A8J2XNE4"/>
<dbReference type="RefSeq" id="WP_087505119.1">
    <property type="nucleotide sequence ID" value="NZ_BMDX01000004.1"/>
</dbReference>
<dbReference type="PANTHER" id="PTHR33602">
    <property type="entry name" value="REGULATORY PROTEIN RECX FAMILY PROTEIN"/>
    <property type="match status" value="1"/>
</dbReference>
<evidence type="ECO:0000259" key="8">
    <source>
        <dbReference type="Pfam" id="PF21982"/>
    </source>
</evidence>
<keyword evidence="10" id="KW-1185">Reference proteome</keyword>
<sequence>MKAKLNKSQHSDSLPVAVQTATAILARRDHCRRELFQKLQLRGFDSNIITEAIEYCIDQNWLNEAEYARIYIRQRSQRGYGAIRIQQELQQKGLDSDLIHRALMEFEGDWFELALLQRQKRFGEYWPSEFKQQQKQQRHLFLRGFNQEQIQYACQRQ</sequence>
<feature type="domain" description="RecX third three-helical" evidence="7">
    <location>
        <begin position="109"/>
        <end position="153"/>
    </location>
</feature>